<sequence>MKNGPAPASICSLLHSLLRNMPGQPVVSATDNRHCTQTLLPVKQIPLHRLTHSTENSHAGSHQGLNQTDVHIYEPGSQI</sequence>
<organism evidence="2 5">
    <name type="scientific">Tatumella citrea</name>
    <name type="common">Pantoea citrea</name>
    <dbReference type="NCBI Taxonomy" id="53336"/>
    <lineage>
        <taxon>Bacteria</taxon>
        <taxon>Pseudomonadati</taxon>
        <taxon>Pseudomonadota</taxon>
        <taxon>Gammaproteobacteria</taxon>
        <taxon>Enterobacterales</taxon>
        <taxon>Erwiniaceae</taxon>
        <taxon>Tatumella</taxon>
    </lineage>
</organism>
<evidence type="ECO:0000313" key="5">
    <source>
        <dbReference type="Proteomes" id="UP000195814"/>
    </source>
</evidence>
<keyword evidence="4" id="KW-1185">Reference proteome</keyword>
<gene>
    <name evidence="2" type="ORF">A7K98_01735</name>
    <name evidence="3" type="ORF">A7K99_01735</name>
</gene>
<dbReference type="EMBL" id="CP015579">
    <property type="protein sequence ID" value="ARU92623.1"/>
    <property type="molecule type" value="Genomic_DNA"/>
</dbReference>
<feature type="region of interest" description="Disordered" evidence="1">
    <location>
        <begin position="54"/>
        <end position="79"/>
    </location>
</feature>
<dbReference type="Proteomes" id="UP000195729">
    <property type="component" value="Chromosome"/>
</dbReference>
<dbReference type="Proteomes" id="UP000195814">
    <property type="component" value="Chromosome"/>
</dbReference>
<evidence type="ECO:0000313" key="3">
    <source>
        <dbReference type="EMBL" id="ARU96659.1"/>
    </source>
</evidence>
<protein>
    <submittedName>
        <fullName evidence="2">Uncharacterized protein</fullName>
    </submittedName>
</protein>
<evidence type="ECO:0000313" key="2">
    <source>
        <dbReference type="EMBL" id="ARU92623.1"/>
    </source>
</evidence>
<evidence type="ECO:0000256" key="1">
    <source>
        <dbReference type="SAM" id="MobiDB-lite"/>
    </source>
</evidence>
<reference evidence="4 5" key="1">
    <citation type="submission" date="2016-05" db="EMBL/GenBank/DDBJ databases">
        <title>Complete genome sequence of two 2,5-diketo-D-glunonic acid producing strain Tatumella citrea.</title>
        <authorList>
            <person name="Duan C."/>
            <person name="Yang J."/>
            <person name="Yang S."/>
        </authorList>
    </citation>
    <scope>NUCLEOTIDE SEQUENCE [LARGE SCALE GENOMIC DNA]</scope>
    <source>
        <strain evidence="3 4">ATCC 39140</strain>
        <strain evidence="2 5">DSM 13699</strain>
    </source>
</reference>
<dbReference type="EMBL" id="CP015581">
    <property type="protein sequence ID" value="ARU96659.1"/>
    <property type="molecule type" value="Genomic_DNA"/>
</dbReference>
<dbReference type="KEGG" id="tci:A7K98_01735"/>
<feature type="compositionally biased region" description="Polar residues" evidence="1">
    <location>
        <begin position="54"/>
        <end position="69"/>
    </location>
</feature>
<proteinExistence type="predicted"/>
<name>A0A1Y0LG77_TATCI</name>
<dbReference type="AlphaFoldDB" id="A0A1Y0LG77"/>
<evidence type="ECO:0000313" key="4">
    <source>
        <dbReference type="Proteomes" id="UP000195729"/>
    </source>
</evidence>
<accession>A0A1Y0LG77</accession>